<evidence type="ECO:0000256" key="1">
    <source>
        <dbReference type="SAM" id="MobiDB-lite"/>
    </source>
</evidence>
<name>W1YL57_9ZZZZ</name>
<evidence type="ECO:0000313" key="2">
    <source>
        <dbReference type="EMBL" id="ETJ42455.1"/>
    </source>
</evidence>
<dbReference type="AlphaFoldDB" id="W1YL57"/>
<feature type="non-terminal residue" evidence="2">
    <location>
        <position position="41"/>
    </location>
</feature>
<protein>
    <submittedName>
        <fullName evidence="2">Deoxyguanosinetriphosphate triphosphohydrolase-like protein</fullName>
    </submittedName>
</protein>
<comment type="caution">
    <text evidence="2">The sequence shown here is derived from an EMBL/GenBank/DDBJ whole genome shotgun (WGS) entry which is preliminary data.</text>
</comment>
<organism evidence="2">
    <name type="scientific">human gut metagenome</name>
    <dbReference type="NCBI Taxonomy" id="408170"/>
    <lineage>
        <taxon>unclassified sequences</taxon>
        <taxon>metagenomes</taxon>
        <taxon>organismal metagenomes</taxon>
    </lineage>
</organism>
<feature type="region of interest" description="Disordered" evidence="1">
    <location>
        <begin position="1"/>
        <end position="20"/>
    </location>
</feature>
<reference evidence="2" key="1">
    <citation type="submission" date="2013-12" db="EMBL/GenBank/DDBJ databases">
        <title>A Varibaculum cambriense genome reconstructed from a premature infant gut community with otherwise low bacterial novelty that shifts toward anaerobic metabolism during the third week of life.</title>
        <authorList>
            <person name="Brown C.T."/>
            <person name="Sharon I."/>
            <person name="Thomas B.C."/>
            <person name="Castelle C.J."/>
            <person name="Morowitz M.J."/>
            <person name="Banfield J.F."/>
        </authorList>
    </citation>
    <scope>NUCLEOTIDE SEQUENCE</scope>
</reference>
<dbReference type="EMBL" id="AZMM01003579">
    <property type="protein sequence ID" value="ETJ42455.1"/>
    <property type="molecule type" value="Genomic_DNA"/>
</dbReference>
<sequence>MSSPEHVLTTPATAVGEDRGDLIGYGAPDVERFVTEAAKNP</sequence>
<gene>
    <name evidence="2" type="ORF">Q604_UNBC03579G0001</name>
</gene>
<accession>W1YL57</accession>
<proteinExistence type="predicted"/>
<dbReference type="GO" id="GO:0016787">
    <property type="term" value="F:hydrolase activity"/>
    <property type="evidence" value="ECO:0007669"/>
    <property type="project" value="UniProtKB-KW"/>
</dbReference>
<keyword evidence="2" id="KW-0378">Hydrolase</keyword>